<reference evidence="3 4" key="1">
    <citation type="submission" date="2019-04" db="EMBL/GenBank/DDBJ databases">
        <authorList>
            <consortium name="Pathogen Informatics"/>
        </authorList>
    </citation>
    <scope>NUCLEOTIDE SEQUENCE [LARGE SCALE GENOMIC DNA]</scope>
    <source>
        <strain evidence="4">tl291</strain>
    </source>
</reference>
<proteinExistence type="predicted"/>
<dbReference type="Proteomes" id="UP000372533">
    <property type="component" value="Unassembled WGS sequence"/>
</dbReference>
<dbReference type="RefSeq" id="WP_009888806.1">
    <property type="nucleotide sequence ID" value="NZ_BAABSG010000005.1"/>
</dbReference>
<dbReference type="PROSITE" id="PS50943">
    <property type="entry name" value="HTH_CROC1"/>
    <property type="match status" value="1"/>
</dbReference>
<dbReference type="SUPFAM" id="SSF47413">
    <property type="entry name" value="lambda repressor-like DNA-binding domains"/>
    <property type="match status" value="1"/>
</dbReference>
<evidence type="ECO:0000313" key="3">
    <source>
        <dbReference type="EMBL" id="VHY09140.1"/>
    </source>
</evidence>
<protein>
    <submittedName>
        <fullName evidence="3">Phage repressor</fullName>
    </submittedName>
</protein>
<dbReference type="PANTHER" id="PTHR46558">
    <property type="entry name" value="TRACRIPTIONAL REGULATORY PROTEIN-RELATED-RELATED"/>
    <property type="match status" value="1"/>
</dbReference>
<dbReference type="CDD" id="cd00093">
    <property type="entry name" value="HTH_XRE"/>
    <property type="match status" value="1"/>
</dbReference>
<sequence>MATFGERFKQLREEKKLTQDELVSKFNKVYFTSFNKSTISQYENNKRKPEINILENWADFFDVSIDYLLGRTLVRNHIDTVAAHRVNPHKDLPEEAQEQLNDYIEFLMNKYKK</sequence>
<dbReference type="InterPro" id="IPR010982">
    <property type="entry name" value="Lambda_DNA-bd_dom_sf"/>
</dbReference>
<evidence type="ECO:0000256" key="1">
    <source>
        <dbReference type="ARBA" id="ARBA00023125"/>
    </source>
</evidence>
<evidence type="ECO:0000313" key="4">
    <source>
        <dbReference type="Proteomes" id="UP000372533"/>
    </source>
</evidence>
<dbReference type="PANTHER" id="PTHR46558:SF11">
    <property type="entry name" value="HTH-TYPE TRANSCRIPTIONAL REGULATOR XRE"/>
    <property type="match status" value="1"/>
</dbReference>
<dbReference type="InterPro" id="IPR001387">
    <property type="entry name" value="Cro/C1-type_HTH"/>
</dbReference>
<organism evidence="3 4">
    <name type="scientific">Clostridioides difficile</name>
    <name type="common">Peptoclostridium difficile</name>
    <dbReference type="NCBI Taxonomy" id="1496"/>
    <lineage>
        <taxon>Bacteria</taxon>
        <taxon>Bacillati</taxon>
        <taxon>Bacillota</taxon>
        <taxon>Clostridia</taxon>
        <taxon>Peptostreptococcales</taxon>
        <taxon>Peptostreptococcaceae</taxon>
        <taxon>Clostridioides</taxon>
    </lineage>
</organism>
<feature type="domain" description="HTH cro/C1-type" evidence="2">
    <location>
        <begin position="8"/>
        <end position="68"/>
    </location>
</feature>
<keyword evidence="1" id="KW-0238">DNA-binding</keyword>
<accession>A0AB74R462</accession>
<name>A0AB74R462_CLODI</name>
<comment type="caution">
    <text evidence="3">The sequence shown here is derived from an EMBL/GenBank/DDBJ whole genome shotgun (WGS) entry which is preliminary data.</text>
</comment>
<gene>
    <name evidence="3" type="primary">immR_7</name>
    <name evidence="3" type="ORF">SAMEA1402366_02147</name>
</gene>
<dbReference type="SMART" id="SM00530">
    <property type="entry name" value="HTH_XRE"/>
    <property type="match status" value="1"/>
</dbReference>
<dbReference type="GO" id="GO:0003677">
    <property type="term" value="F:DNA binding"/>
    <property type="evidence" value="ECO:0007669"/>
    <property type="project" value="UniProtKB-KW"/>
</dbReference>
<dbReference type="Gene3D" id="1.10.260.40">
    <property type="entry name" value="lambda repressor-like DNA-binding domains"/>
    <property type="match status" value="1"/>
</dbReference>
<dbReference type="AlphaFoldDB" id="A0AB74R462"/>
<dbReference type="Pfam" id="PF12844">
    <property type="entry name" value="HTH_19"/>
    <property type="match status" value="1"/>
</dbReference>
<dbReference type="EMBL" id="CAAJVP010000009">
    <property type="protein sequence ID" value="VHY09140.1"/>
    <property type="molecule type" value="Genomic_DNA"/>
</dbReference>
<evidence type="ECO:0000259" key="2">
    <source>
        <dbReference type="PROSITE" id="PS50943"/>
    </source>
</evidence>